<comment type="caution">
    <text evidence="2">The sequence shown here is derived from an EMBL/GenBank/DDBJ whole genome shotgun (WGS) entry which is preliminary data.</text>
</comment>
<name>A0ABV2N2W3_9HYPH</name>
<proteinExistence type="predicted"/>
<evidence type="ECO:0000313" key="3">
    <source>
        <dbReference type="Proteomes" id="UP001549076"/>
    </source>
</evidence>
<dbReference type="SUPFAM" id="SSF143744">
    <property type="entry name" value="GlcG-like"/>
    <property type="match status" value="1"/>
</dbReference>
<protein>
    <submittedName>
        <fullName evidence="2">Glc operon protein GlcG</fullName>
    </submittedName>
</protein>
<feature type="chain" id="PRO_5045728677" evidence="1">
    <location>
        <begin position="27"/>
        <end position="163"/>
    </location>
</feature>
<dbReference type="InterPro" id="IPR038084">
    <property type="entry name" value="PduO/GlcC-like_sf"/>
</dbReference>
<dbReference type="Gene3D" id="3.30.450.150">
    <property type="entry name" value="Haem-degrading domain"/>
    <property type="match status" value="1"/>
</dbReference>
<gene>
    <name evidence="2" type="ORF">ABID37_003617</name>
</gene>
<dbReference type="Proteomes" id="UP001549076">
    <property type="component" value="Unassembled WGS sequence"/>
</dbReference>
<keyword evidence="3" id="KW-1185">Reference proteome</keyword>
<dbReference type="InterPro" id="IPR052517">
    <property type="entry name" value="GlcG_carb_metab_protein"/>
</dbReference>
<dbReference type="EMBL" id="JBEPML010000013">
    <property type="protein sequence ID" value="MET3793393.1"/>
    <property type="molecule type" value="Genomic_DNA"/>
</dbReference>
<dbReference type="Pfam" id="PF03928">
    <property type="entry name" value="HbpS-like"/>
    <property type="match status" value="1"/>
</dbReference>
<accession>A0ABV2N2W3</accession>
<organism evidence="2 3">
    <name type="scientific">Aquamicrobium terrae</name>
    <dbReference type="NCBI Taxonomy" id="1324945"/>
    <lineage>
        <taxon>Bacteria</taxon>
        <taxon>Pseudomonadati</taxon>
        <taxon>Pseudomonadota</taxon>
        <taxon>Alphaproteobacteria</taxon>
        <taxon>Hyphomicrobiales</taxon>
        <taxon>Phyllobacteriaceae</taxon>
        <taxon>Aquamicrobium</taxon>
    </lineage>
</organism>
<dbReference type="RefSeq" id="WP_354197277.1">
    <property type="nucleotide sequence ID" value="NZ_JBEPML010000013.1"/>
</dbReference>
<evidence type="ECO:0000256" key="1">
    <source>
        <dbReference type="SAM" id="SignalP"/>
    </source>
</evidence>
<evidence type="ECO:0000313" key="2">
    <source>
        <dbReference type="EMBL" id="MET3793393.1"/>
    </source>
</evidence>
<sequence>MPRTPSFPRLSAALLAATVFAAPAFALELPTRQVLTLEAARAVAAAAEAKASAEGWPCVISVVDDSGSPILLTRMDNAAVPAGVELAPGKARTAALFRRESGALENAINGQRPAAITARGFVLMRGGLPIVVNGQVVGAIGVSADTPDHDELIAKAGVAAINK</sequence>
<dbReference type="PANTHER" id="PTHR34309">
    <property type="entry name" value="SLR1406 PROTEIN"/>
    <property type="match status" value="1"/>
</dbReference>
<dbReference type="InterPro" id="IPR005624">
    <property type="entry name" value="PduO/GlcC-like"/>
</dbReference>
<dbReference type="PANTHER" id="PTHR34309:SF1">
    <property type="entry name" value="PROTEIN GLCG"/>
    <property type="match status" value="1"/>
</dbReference>
<feature type="signal peptide" evidence="1">
    <location>
        <begin position="1"/>
        <end position="26"/>
    </location>
</feature>
<reference evidence="2 3" key="1">
    <citation type="submission" date="2024-06" db="EMBL/GenBank/DDBJ databases">
        <title>Genomic Encyclopedia of Type Strains, Phase IV (KMG-IV): sequencing the most valuable type-strain genomes for metagenomic binning, comparative biology and taxonomic classification.</title>
        <authorList>
            <person name="Goeker M."/>
        </authorList>
    </citation>
    <scope>NUCLEOTIDE SEQUENCE [LARGE SCALE GENOMIC DNA]</scope>
    <source>
        <strain evidence="2 3">DSM 27865</strain>
    </source>
</reference>
<keyword evidence="1" id="KW-0732">Signal</keyword>